<gene>
    <name evidence="1" type="ORF">M2319_002387</name>
</gene>
<protein>
    <submittedName>
        <fullName evidence="1">Uncharacterized protein (DUF2267 family)</fullName>
    </submittedName>
</protein>
<dbReference type="Gene3D" id="1.10.490.110">
    <property type="entry name" value="Uncharacterized conserved protein DUF2267"/>
    <property type="match status" value="1"/>
</dbReference>
<organism evidence="1 2">
    <name type="scientific">Rhodobium gokarnense</name>
    <dbReference type="NCBI Taxonomy" id="364296"/>
    <lineage>
        <taxon>Bacteria</taxon>
        <taxon>Pseudomonadati</taxon>
        <taxon>Pseudomonadota</taxon>
        <taxon>Alphaproteobacteria</taxon>
        <taxon>Hyphomicrobiales</taxon>
        <taxon>Rhodobiaceae</taxon>
        <taxon>Rhodobium</taxon>
    </lineage>
</organism>
<keyword evidence="2" id="KW-1185">Reference proteome</keyword>
<dbReference type="InterPro" id="IPR018727">
    <property type="entry name" value="DUF2267"/>
</dbReference>
<evidence type="ECO:0000313" key="2">
    <source>
        <dbReference type="Proteomes" id="UP001209755"/>
    </source>
</evidence>
<dbReference type="InterPro" id="IPR038282">
    <property type="entry name" value="DUF2267_sf"/>
</dbReference>
<dbReference type="Proteomes" id="UP001209755">
    <property type="component" value="Unassembled WGS sequence"/>
</dbReference>
<evidence type="ECO:0000313" key="1">
    <source>
        <dbReference type="EMBL" id="MCW2308048.1"/>
    </source>
</evidence>
<proteinExistence type="predicted"/>
<dbReference type="RefSeq" id="WP_264601676.1">
    <property type="nucleotide sequence ID" value="NZ_JAOQNS010000006.1"/>
</dbReference>
<name>A0ABT3HCB2_9HYPH</name>
<dbReference type="EMBL" id="JAOQNS010000006">
    <property type="protein sequence ID" value="MCW2308048.1"/>
    <property type="molecule type" value="Genomic_DNA"/>
</dbReference>
<dbReference type="Pfam" id="PF10025">
    <property type="entry name" value="DUF2267"/>
    <property type="match status" value="1"/>
</dbReference>
<comment type="caution">
    <text evidence="1">The sequence shown here is derived from an EMBL/GenBank/DDBJ whole genome shotgun (WGS) entry which is preliminary data.</text>
</comment>
<sequence>MPMPMDYAHASEEFEAFLRNAKEELDLTTRNQTFTAVEGVLLVFRARLTADEALAFAGVLPPVLRAIFVAGWDPEAPKKPFADHLAMNAEVRHHRQHHNFAPEHAIERVAAALVRHVDEVRFRATLQQLGPAAVRFWTSAA</sequence>
<reference evidence="2" key="1">
    <citation type="submission" date="2023-07" db="EMBL/GenBank/DDBJ databases">
        <title>Genome sequencing of Purple Non-Sulfur Bacteria from various extreme environments.</title>
        <authorList>
            <person name="Mayer M."/>
        </authorList>
    </citation>
    <scope>NUCLEOTIDE SEQUENCE [LARGE SCALE GENOMIC DNA]</scope>
    <source>
        <strain evidence="2">DSM 17935</strain>
    </source>
</reference>
<accession>A0ABT3HCB2</accession>